<reference evidence="1" key="1">
    <citation type="journal article" date="2014" name="Int. J. Syst. Evol. Microbiol.">
        <title>Complete genome sequence of Corynebacterium casei LMG S-19264T (=DSM 44701T), isolated from a smear-ripened cheese.</title>
        <authorList>
            <consortium name="US DOE Joint Genome Institute (JGI-PGF)"/>
            <person name="Walter F."/>
            <person name="Albersmeier A."/>
            <person name="Kalinowski J."/>
            <person name="Ruckert C."/>
        </authorList>
    </citation>
    <scope>NUCLEOTIDE SEQUENCE</scope>
    <source>
        <strain evidence="1">KCTC 32020</strain>
    </source>
</reference>
<dbReference type="AlphaFoldDB" id="A0A919DCJ6"/>
<dbReference type="InterPro" id="IPR046256">
    <property type="entry name" value="DUF6289"/>
</dbReference>
<evidence type="ECO:0000313" key="2">
    <source>
        <dbReference type="Proteomes" id="UP000636453"/>
    </source>
</evidence>
<dbReference type="Pfam" id="PF19806">
    <property type="entry name" value="DUF6289"/>
    <property type="match status" value="1"/>
</dbReference>
<dbReference type="RefSeq" id="WP_146473708.1">
    <property type="nucleotide sequence ID" value="NZ_BNCF01000006.1"/>
</dbReference>
<keyword evidence="2" id="KW-1185">Reference proteome</keyword>
<organism evidence="1 2">
    <name type="scientific">Vulcaniibacterium thermophilum</name>
    <dbReference type="NCBI Taxonomy" id="1169913"/>
    <lineage>
        <taxon>Bacteria</taxon>
        <taxon>Pseudomonadati</taxon>
        <taxon>Pseudomonadota</taxon>
        <taxon>Gammaproteobacteria</taxon>
        <taxon>Lysobacterales</taxon>
        <taxon>Lysobacteraceae</taxon>
        <taxon>Vulcaniibacterium</taxon>
    </lineage>
</organism>
<dbReference type="OrthoDB" id="6027366at2"/>
<dbReference type="Proteomes" id="UP000636453">
    <property type="component" value="Unassembled WGS sequence"/>
</dbReference>
<name>A0A919DCJ6_9GAMM</name>
<proteinExistence type="predicted"/>
<sequence length="72" mass="7766">MPARLLWPAAIAALALIAGLALALARPTPGVITLYYDEHGHVVGARGWRCDAAAIEWGQATTRSRSLQLCRR</sequence>
<protein>
    <submittedName>
        <fullName evidence="1">Uncharacterized protein</fullName>
    </submittedName>
</protein>
<gene>
    <name evidence="1" type="ORF">GCM10007167_13510</name>
</gene>
<dbReference type="EMBL" id="BNCF01000006">
    <property type="protein sequence ID" value="GHE32778.1"/>
    <property type="molecule type" value="Genomic_DNA"/>
</dbReference>
<comment type="caution">
    <text evidence="1">The sequence shown here is derived from an EMBL/GenBank/DDBJ whole genome shotgun (WGS) entry which is preliminary data.</text>
</comment>
<accession>A0A919DCJ6</accession>
<reference evidence="1" key="2">
    <citation type="submission" date="2020-09" db="EMBL/GenBank/DDBJ databases">
        <authorList>
            <person name="Sun Q."/>
            <person name="Kim S."/>
        </authorList>
    </citation>
    <scope>NUCLEOTIDE SEQUENCE</scope>
    <source>
        <strain evidence="1">KCTC 32020</strain>
    </source>
</reference>
<evidence type="ECO:0000313" key="1">
    <source>
        <dbReference type="EMBL" id="GHE32778.1"/>
    </source>
</evidence>